<dbReference type="Proteomes" id="UP001529338">
    <property type="component" value="Unassembled WGS sequence"/>
</dbReference>
<dbReference type="PANTHER" id="PTHR34512">
    <property type="entry name" value="CELL SURFACE PROTEIN"/>
    <property type="match status" value="1"/>
</dbReference>
<dbReference type="InterPro" id="IPR018391">
    <property type="entry name" value="PQQ_b-propeller_rpt"/>
</dbReference>
<dbReference type="InterPro" id="IPR011047">
    <property type="entry name" value="Quinoprotein_ADH-like_sf"/>
</dbReference>
<feature type="region of interest" description="Disordered" evidence="1">
    <location>
        <begin position="1"/>
        <end position="58"/>
    </location>
</feature>
<feature type="domain" description="Pyrrolo-quinoline quinone repeat" evidence="3">
    <location>
        <begin position="415"/>
        <end position="512"/>
    </location>
</feature>
<keyword evidence="2" id="KW-0812">Transmembrane</keyword>
<evidence type="ECO:0000259" key="3">
    <source>
        <dbReference type="Pfam" id="PF13360"/>
    </source>
</evidence>
<gene>
    <name evidence="4" type="ORF">QRT04_10725</name>
</gene>
<evidence type="ECO:0000313" key="5">
    <source>
        <dbReference type="Proteomes" id="UP001529338"/>
    </source>
</evidence>
<keyword evidence="5" id="KW-1185">Reference proteome</keyword>
<dbReference type="SMART" id="SM00564">
    <property type="entry name" value="PQQ"/>
    <property type="match status" value="5"/>
</dbReference>
<reference evidence="4 5" key="1">
    <citation type="submission" date="2023-06" db="EMBL/GenBank/DDBJ databases">
        <title>Cellulomonas sp. MW4 Whole genome sequence.</title>
        <authorList>
            <person name="Park S."/>
        </authorList>
    </citation>
    <scope>NUCLEOTIDE SEQUENCE [LARGE SCALE GENOMIC DNA]</scope>
    <source>
        <strain evidence="4 5">MW4</strain>
    </source>
</reference>
<evidence type="ECO:0000313" key="4">
    <source>
        <dbReference type="EMBL" id="MDM7855404.1"/>
    </source>
</evidence>
<comment type="caution">
    <text evidence="4">The sequence shown here is derived from an EMBL/GenBank/DDBJ whole genome shotgun (WGS) entry which is preliminary data.</text>
</comment>
<keyword evidence="2" id="KW-1133">Transmembrane helix</keyword>
<evidence type="ECO:0000256" key="2">
    <source>
        <dbReference type="SAM" id="Phobius"/>
    </source>
</evidence>
<feature type="transmembrane region" description="Helical" evidence="2">
    <location>
        <begin position="71"/>
        <end position="90"/>
    </location>
</feature>
<feature type="compositionally biased region" description="Pro residues" evidence="1">
    <location>
        <begin position="35"/>
        <end position="51"/>
    </location>
</feature>
<dbReference type="PANTHER" id="PTHR34512:SF30">
    <property type="entry name" value="OUTER MEMBRANE PROTEIN ASSEMBLY FACTOR BAMB"/>
    <property type="match status" value="1"/>
</dbReference>
<keyword evidence="2" id="KW-0472">Membrane</keyword>
<dbReference type="Pfam" id="PF13360">
    <property type="entry name" value="PQQ_2"/>
    <property type="match status" value="1"/>
</dbReference>
<accession>A0ABT7SIL1</accession>
<organism evidence="4 5">
    <name type="scientific">Cellulomonas alba</name>
    <dbReference type="NCBI Taxonomy" id="3053467"/>
    <lineage>
        <taxon>Bacteria</taxon>
        <taxon>Bacillati</taxon>
        <taxon>Actinomycetota</taxon>
        <taxon>Actinomycetes</taxon>
        <taxon>Micrococcales</taxon>
        <taxon>Cellulomonadaceae</taxon>
        <taxon>Cellulomonas</taxon>
    </lineage>
</organism>
<dbReference type="EMBL" id="JAUCGQ010000001">
    <property type="protein sequence ID" value="MDM7855404.1"/>
    <property type="molecule type" value="Genomic_DNA"/>
</dbReference>
<name>A0ABT7SIL1_9CELL</name>
<protein>
    <submittedName>
        <fullName evidence="4">PQQ-binding-like beta-propeller repeat protein</fullName>
    </submittedName>
</protein>
<dbReference type="Gene3D" id="2.40.10.480">
    <property type="match status" value="1"/>
</dbReference>
<dbReference type="RefSeq" id="WP_289455222.1">
    <property type="nucleotide sequence ID" value="NZ_JAUCGQ010000001.1"/>
</dbReference>
<dbReference type="InterPro" id="IPR002372">
    <property type="entry name" value="PQQ_rpt_dom"/>
</dbReference>
<dbReference type="Gene3D" id="2.140.10.10">
    <property type="entry name" value="Quinoprotein alcohol dehydrogenase-like superfamily"/>
    <property type="match status" value="1"/>
</dbReference>
<dbReference type="SUPFAM" id="SSF50998">
    <property type="entry name" value="Quinoprotein alcohol dehydrogenase-like"/>
    <property type="match status" value="1"/>
</dbReference>
<proteinExistence type="predicted"/>
<evidence type="ECO:0000256" key="1">
    <source>
        <dbReference type="SAM" id="MobiDB-lite"/>
    </source>
</evidence>
<sequence>MAARTQLVELVEDDDARSVPRGRRRQDAAAGSDPSPGPDTGPPGPPGPPGASAPTEPGDRARAWLRRHWRWLVPSAVIAVGALVATQGVVDAHQRARLARLAVLPGVLAPVDPQLSARWRGDASLGTALQAGTELGDRLLAVVEGAPDEPLAVVAFDRRTGGELWRTPVPRPDRLPGPADEVQQLFTSCSAAPHGTGQVALCTATQQAQTETQRPPTSLWVIDPKTGAVLARRTVAGTSSFTTAGPNLVVATAVAGSGSTRSWRIVASDLVAGTQRWTFTTPAVRITSPYGRPGGSPDDVLETPGLGTTPSGGILVTSDRHVWELSSTGTLGRSLELPQYSYVDNLRGGLLITSEYGAPSGARTGSIVLRDGTSVPTTDGSAYLTTDDGSAPGIAFTTTAGDTGLSGVTGRLVTTGAARWHHEGPIQAGLLLDGRLYLGQTDGVVALDARTGRELWRVDTDYSVQQIGTDGNALLVPAPVAGLTALSLASGQRLWTKRLGSEVAGPGNPAWTVQQLEVDGRFREVVGWNDDGSIVFLG</sequence>